<keyword evidence="4 5" id="KW-0143">Chaperone</keyword>
<dbReference type="SUPFAM" id="SSF55874">
    <property type="entry name" value="ATPase domain of HSP90 chaperone/DNA topoisomerase II/histidine kinase"/>
    <property type="match status" value="1"/>
</dbReference>
<dbReference type="InterPro" id="IPR003594">
    <property type="entry name" value="HATPase_dom"/>
</dbReference>
<comment type="caution">
    <text evidence="7">The sequence shown here is derived from an EMBL/GenBank/DDBJ whole genome shotgun (WGS) entry which is preliminary data.</text>
</comment>
<dbReference type="PROSITE" id="PS00298">
    <property type="entry name" value="HSP90"/>
    <property type="match status" value="1"/>
</dbReference>
<dbReference type="HAMAP" id="MF_00505">
    <property type="entry name" value="HSP90"/>
    <property type="match status" value="1"/>
</dbReference>
<dbReference type="Gene3D" id="3.30.230.80">
    <property type="match status" value="1"/>
</dbReference>
<dbReference type="CDD" id="cd16927">
    <property type="entry name" value="HATPase_Hsp90-like"/>
    <property type="match status" value="1"/>
</dbReference>
<feature type="region of interest" description="C" evidence="5">
    <location>
        <begin position="539"/>
        <end position="620"/>
    </location>
</feature>
<comment type="function">
    <text evidence="5">Molecular chaperone. Has ATPase activity.</text>
</comment>
<sequence length="620" mass="68403">MTETIEKETFSFQTEVGQLLEIVAGSLYSNREVFLRELVSNASDACDKLRYAALTDSSLAPAQDLAITLEIDAKAKTLSVSDNGVGMNHADLLETLGTIAKSGTSAFIEALKSEQKDAPGLIGQFGVGFYSAFMVASQVDVVTRKAGETEAWLWSSDGKGSFTIEPAQREASGTTVILHLKKDAKEFAEEARIRHIIKTYSEHISFPVKLGDETLNAAEALWTRPAKDITDEQYNEFYRYSAHAFDAPWHVMHNKVEGALNHTSLLFVPTVRPFDLFDAERKSHVKLYVNRVFISETTTDLVPAYLRFLRGVVDSQDLSLNVSREMLQTDPKLAKIKTQVTKKVLSELKKKAAKAPDEYAKFWDNFGAVLKEGLVEDPSMRDRILEVCRFTSTGADALTSLAGYAERMKEGQEAIFYIAGENAAKLAQSPHIEGFKAKGVEVLLLSDHVDEFWLQHITEFDGKPLKSITRGAADLDQIKADEAKSEEKTEEADLSALIAAIKVELGETVKDVRPSKRLTDSPVCLIADEGDMDVNLERLLKRHGQLEHSMPRVLELNPTHAIITTLAERAKAESAGADDLLKDAAHLLLDQARIVEGESPTDPSAFARRLGVVMARAFGT</sequence>
<dbReference type="SUPFAM" id="SSF54211">
    <property type="entry name" value="Ribosomal protein S5 domain 2-like"/>
    <property type="match status" value="1"/>
</dbReference>
<evidence type="ECO:0000259" key="6">
    <source>
        <dbReference type="SMART" id="SM00387"/>
    </source>
</evidence>
<dbReference type="Gene3D" id="1.20.120.790">
    <property type="entry name" value="Heat shock protein 90, C-terminal domain"/>
    <property type="match status" value="1"/>
</dbReference>
<dbReference type="InterPro" id="IPR020575">
    <property type="entry name" value="Hsp90_N"/>
</dbReference>
<dbReference type="EMBL" id="JBFNXX010000039">
    <property type="protein sequence ID" value="MEW9922248.1"/>
    <property type="molecule type" value="Genomic_DNA"/>
</dbReference>
<keyword evidence="2 5" id="KW-0547">Nucleotide-binding</keyword>
<evidence type="ECO:0000256" key="3">
    <source>
        <dbReference type="ARBA" id="ARBA00022840"/>
    </source>
</evidence>
<dbReference type="Pfam" id="PF13589">
    <property type="entry name" value="HATPase_c_3"/>
    <property type="match status" value="1"/>
</dbReference>
<keyword evidence="5" id="KW-0346">Stress response</keyword>
<dbReference type="Gene3D" id="3.30.565.10">
    <property type="entry name" value="Histidine kinase-like ATPase, C-terminal domain"/>
    <property type="match status" value="1"/>
</dbReference>
<feature type="region of interest" description="A; substrate-binding" evidence="5">
    <location>
        <begin position="1"/>
        <end position="324"/>
    </location>
</feature>
<evidence type="ECO:0000313" key="7">
    <source>
        <dbReference type="EMBL" id="MEW9922248.1"/>
    </source>
</evidence>
<dbReference type="InterPro" id="IPR019805">
    <property type="entry name" value="Heat_shock_protein_90_CS"/>
</dbReference>
<reference evidence="7 8" key="1">
    <citation type="submission" date="2024-07" db="EMBL/GenBank/DDBJ databases">
        <title>Marimonas sp.nov., isolated from tidal-flat sediment.</title>
        <authorList>
            <person name="Jayan J.N."/>
            <person name="Lee S.S."/>
        </authorList>
    </citation>
    <scope>NUCLEOTIDE SEQUENCE [LARGE SCALE GENOMIC DNA]</scope>
    <source>
        <strain evidence="7 8">MJW-29</strain>
    </source>
</reference>
<keyword evidence="5" id="KW-0963">Cytoplasm</keyword>
<keyword evidence="3 5" id="KW-0067">ATP-binding</keyword>
<comment type="subcellular location">
    <subcellularLocation>
        <location evidence="5">Cytoplasm</location>
    </subcellularLocation>
</comment>
<name>A0ABV3RUL8_9RHOB</name>
<dbReference type="InterPro" id="IPR001404">
    <property type="entry name" value="Hsp90_fam"/>
</dbReference>
<dbReference type="PRINTS" id="PR00775">
    <property type="entry name" value="HEATSHOCK90"/>
</dbReference>
<evidence type="ECO:0000256" key="4">
    <source>
        <dbReference type="ARBA" id="ARBA00023186"/>
    </source>
</evidence>
<dbReference type="PANTHER" id="PTHR11528">
    <property type="entry name" value="HEAT SHOCK PROTEIN 90 FAMILY MEMBER"/>
    <property type="match status" value="1"/>
</dbReference>
<dbReference type="Pfam" id="PF00183">
    <property type="entry name" value="HSP90"/>
    <property type="match status" value="1"/>
</dbReference>
<dbReference type="SMART" id="SM00387">
    <property type="entry name" value="HATPase_c"/>
    <property type="match status" value="1"/>
</dbReference>
<accession>A0ABV3RUL8</accession>
<dbReference type="Gene3D" id="3.40.50.11260">
    <property type="match status" value="1"/>
</dbReference>
<evidence type="ECO:0000256" key="2">
    <source>
        <dbReference type="ARBA" id="ARBA00022741"/>
    </source>
</evidence>
<gene>
    <name evidence="5 7" type="primary">htpG</name>
    <name evidence="7" type="ORF">AB2B41_21835</name>
</gene>
<comment type="subunit">
    <text evidence="5">Homodimer.</text>
</comment>
<evidence type="ECO:0000313" key="8">
    <source>
        <dbReference type="Proteomes" id="UP001556098"/>
    </source>
</evidence>
<organism evidence="7 8">
    <name type="scientific">Sulfitobacter sediminis</name>
    <dbReference type="NCBI Taxonomy" id="3234186"/>
    <lineage>
        <taxon>Bacteria</taxon>
        <taxon>Pseudomonadati</taxon>
        <taxon>Pseudomonadota</taxon>
        <taxon>Alphaproteobacteria</taxon>
        <taxon>Rhodobacterales</taxon>
        <taxon>Roseobacteraceae</taxon>
        <taxon>Sulfitobacter</taxon>
    </lineage>
</organism>
<comment type="caution">
    <text evidence="5">Lacks conserved residue(s) required for the propagation of feature annotation.</text>
</comment>
<evidence type="ECO:0000256" key="5">
    <source>
        <dbReference type="HAMAP-Rule" id="MF_00505"/>
    </source>
</evidence>
<dbReference type="Proteomes" id="UP001556098">
    <property type="component" value="Unassembled WGS sequence"/>
</dbReference>
<dbReference type="InterPro" id="IPR020568">
    <property type="entry name" value="Ribosomal_Su5_D2-typ_SF"/>
</dbReference>
<feature type="domain" description="Histidine kinase/HSP90-like ATPase" evidence="6">
    <location>
        <begin position="30"/>
        <end position="184"/>
    </location>
</feature>
<keyword evidence="8" id="KW-1185">Reference proteome</keyword>
<dbReference type="RefSeq" id="WP_367879945.1">
    <property type="nucleotide sequence ID" value="NZ_JBFNXX010000039.1"/>
</dbReference>
<evidence type="ECO:0000256" key="1">
    <source>
        <dbReference type="ARBA" id="ARBA00008239"/>
    </source>
</evidence>
<dbReference type="SUPFAM" id="SSF110942">
    <property type="entry name" value="HSP90 C-terminal domain"/>
    <property type="match status" value="1"/>
</dbReference>
<dbReference type="InterPro" id="IPR037196">
    <property type="entry name" value="HSP90_C"/>
</dbReference>
<comment type="similarity">
    <text evidence="1 5">Belongs to the heat shock protein 90 family.</text>
</comment>
<dbReference type="InterPro" id="IPR036890">
    <property type="entry name" value="HATPase_C_sf"/>
</dbReference>
<dbReference type="PIRSF" id="PIRSF002583">
    <property type="entry name" value="Hsp90"/>
    <property type="match status" value="1"/>
</dbReference>
<protein>
    <recommendedName>
        <fullName evidence="5">Chaperone protein HtpG</fullName>
    </recommendedName>
    <alternativeName>
        <fullName evidence="5">Heat shock protein HtpG</fullName>
    </alternativeName>
    <alternativeName>
        <fullName evidence="5">High temperature protein G</fullName>
    </alternativeName>
</protein>
<dbReference type="NCBIfam" id="NF003555">
    <property type="entry name" value="PRK05218.1"/>
    <property type="match status" value="1"/>
</dbReference>
<proteinExistence type="inferred from homology"/>